<evidence type="ECO:0008006" key="4">
    <source>
        <dbReference type="Google" id="ProtNLM"/>
    </source>
</evidence>
<sequence>MLRYSTFAIVLGLAFLFLCIGVLVSSVWLIPLVALIPLLLLGCWDITQSRHSLLRNYPILAHFRWLAEGIRPELHQLPNCTNTLNPACC</sequence>
<dbReference type="SUPFAM" id="SSF51395">
    <property type="entry name" value="FMN-linked oxidoreductases"/>
    <property type="match status" value="1"/>
</dbReference>
<evidence type="ECO:0000313" key="3">
    <source>
        <dbReference type="Proteomes" id="UP000318081"/>
    </source>
</evidence>
<keyword evidence="3" id="KW-1185">Reference proteome</keyword>
<dbReference type="Proteomes" id="UP000318081">
    <property type="component" value="Chromosome"/>
</dbReference>
<gene>
    <name evidence="2" type="ORF">TBK1r_48100</name>
</gene>
<keyword evidence="1" id="KW-0472">Membrane</keyword>
<organism evidence="2 3">
    <name type="scientific">Stieleria magnilauensis</name>
    <dbReference type="NCBI Taxonomy" id="2527963"/>
    <lineage>
        <taxon>Bacteria</taxon>
        <taxon>Pseudomonadati</taxon>
        <taxon>Planctomycetota</taxon>
        <taxon>Planctomycetia</taxon>
        <taxon>Pirellulales</taxon>
        <taxon>Pirellulaceae</taxon>
        <taxon>Stieleria</taxon>
    </lineage>
</organism>
<keyword evidence="1" id="KW-0812">Transmembrane</keyword>
<keyword evidence="1" id="KW-1133">Transmembrane helix</keyword>
<dbReference type="EMBL" id="CP036432">
    <property type="protein sequence ID" value="QDV85794.1"/>
    <property type="molecule type" value="Genomic_DNA"/>
</dbReference>
<name>A0ABX5Y140_9BACT</name>
<protein>
    <recommendedName>
        <fullName evidence="4">Transmembrane protein (PGPGW)</fullName>
    </recommendedName>
</protein>
<evidence type="ECO:0000313" key="2">
    <source>
        <dbReference type="EMBL" id="QDV85794.1"/>
    </source>
</evidence>
<accession>A0ABX5Y140</accession>
<feature type="transmembrane region" description="Helical" evidence="1">
    <location>
        <begin position="7"/>
        <end position="24"/>
    </location>
</feature>
<reference evidence="2 3" key="1">
    <citation type="submission" date="2019-02" db="EMBL/GenBank/DDBJ databases">
        <title>Deep-cultivation of Planctomycetes and their phenomic and genomic characterization uncovers novel biology.</title>
        <authorList>
            <person name="Wiegand S."/>
            <person name="Jogler M."/>
            <person name="Boedeker C."/>
            <person name="Pinto D."/>
            <person name="Vollmers J."/>
            <person name="Rivas-Marin E."/>
            <person name="Kohn T."/>
            <person name="Peeters S.H."/>
            <person name="Heuer A."/>
            <person name="Rast P."/>
            <person name="Oberbeckmann S."/>
            <person name="Bunk B."/>
            <person name="Jeske O."/>
            <person name="Meyerdierks A."/>
            <person name="Storesund J.E."/>
            <person name="Kallscheuer N."/>
            <person name="Luecker S."/>
            <person name="Lage O.M."/>
            <person name="Pohl T."/>
            <person name="Merkel B.J."/>
            <person name="Hornburger P."/>
            <person name="Mueller R.-W."/>
            <person name="Bruemmer F."/>
            <person name="Labrenz M."/>
            <person name="Spormann A.M."/>
            <person name="Op den Camp H."/>
            <person name="Overmann J."/>
            <person name="Amann R."/>
            <person name="Jetten M.S.M."/>
            <person name="Mascher T."/>
            <person name="Medema M.H."/>
            <person name="Devos D.P."/>
            <person name="Kaster A.-K."/>
            <person name="Ovreas L."/>
            <person name="Rohde M."/>
            <person name="Galperin M.Y."/>
            <person name="Jogler C."/>
        </authorList>
    </citation>
    <scope>NUCLEOTIDE SEQUENCE [LARGE SCALE GENOMIC DNA]</scope>
    <source>
        <strain evidence="2 3">TBK1r</strain>
    </source>
</reference>
<proteinExistence type="predicted"/>
<evidence type="ECO:0000256" key="1">
    <source>
        <dbReference type="SAM" id="Phobius"/>
    </source>
</evidence>